<keyword evidence="4" id="KW-0997">Cell inner membrane</keyword>
<protein>
    <recommendedName>
        <fullName evidence="10">Xylose transport system permease protein XylH</fullName>
    </recommendedName>
</protein>
<evidence type="ECO:0000256" key="3">
    <source>
        <dbReference type="ARBA" id="ARBA00022475"/>
    </source>
</evidence>
<dbReference type="STRING" id="1678840.ATC1_12279"/>
<evidence type="ECO:0000313" key="12">
    <source>
        <dbReference type="EMBL" id="GAP39744.1"/>
    </source>
</evidence>
<comment type="subcellular location">
    <subcellularLocation>
        <location evidence="1">Cell membrane</location>
        <topology evidence="1">Multi-pass membrane protein</topology>
    </subcellularLocation>
</comment>
<dbReference type="AlphaFoldDB" id="A0A0K8PB58"/>
<feature type="transmembrane region" description="Helical" evidence="11">
    <location>
        <begin position="176"/>
        <end position="194"/>
    </location>
</feature>
<organism evidence="12">
    <name type="scientific">Flexilinea flocculi</name>
    <dbReference type="NCBI Taxonomy" id="1678840"/>
    <lineage>
        <taxon>Bacteria</taxon>
        <taxon>Bacillati</taxon>
        <taxon>Chloroflexota</taxon>
        <taxon>Anaerolineae</taxon>
        <taxon>Anaerolineales</taxon>
        <taxon>Anaerolineaceae</taxon>
        <taxon>Flexilinea</taxon>
    </lineage>
</organism>
<evidence type="ECO:0000256" key="1">
    <source>
        <dbReference type="ARBA" id="ARBA00004651"/>
    </source>
</evidence>
<feature type="transmembrane region" description="Helical" evidence="11">
    <location>
        <begin position="239"/>
        <end position="257"/>
    </location>
</feature>
<keyword evidence="2" id="KW-0813">Transport</keyword>
<feature type="transmembrane region" description="Helical" evidence="11">
    <location>
        <begin position="42"/>
        <end position="63"/>
    </location>
</feature>
<evidence type="ECO:0000256" key="10">
    <source>
        <dbReference type="ARBA" id="ARBA00035686"/>
    </source>
</evidence>
<dbReference type="Proteomes" id="UP000053370">
    <property type="component" value="Unassembled WGS sequence"/>
</dbReference>
<feature type="transmembrane region" description="Helical" evidence="11">
    <location>
        <begin position="329"/>
        <end position="355"/>
    </location>
</feature>
<dbReference type="PANTHER" id="PTHR32196">
    <property type="entry name" value="ABC TRANSPORTER PERMEASE PROTEIN YPHD-RELATED-RELATED"/>
    <property type="match status" value="1"/>
</dbReference>
<feature type="transmembrane region" description="Helical" evidence="11">
    <location>
        <begin position="215"/>
        <end position="233"/>
    </location>
</feature>
<keyword evidence="8 11" id="KW-0472">Membrane</keyword>
<comment type="function">
    <text evidence="9">Part of the binding-protein-dependent transport system for D-xylose. Probably responsible for the translocation of the substrate across the membrane.</text>
</comment>
<dbReference type="Pfam" id="PF02653">
    <property type="entry name" value="BPD_transp_2"/>
    <property type="match status" value="1"/>
</dbReference>
<feature type="transmembrane region" description="Helical" evidence="11">
    <location>
        <begin position="12"/>
        <end position="30"/>
    </location>
</feature>
<keyword evidence="5" id="KW-0762">Sugar transport</keyword>
<feature type="transmembrane region" description="Helical" evidence="11">
    <location>
        <begin position="124"/>
        <end position="142"/>
    </location>
</feature>
<feature type="transmembrane region" description="Helical" evidence="11">
    <location>
        <begin position="288"/>
        <end position="309"/>
    </location>
</feature>
<keyword evidence="6 11" id="KW-0812">Transmembrane</keyword>
<dbReference type="EMBL" id="DF968180">
    <property type="protein sequence ID" value="GAP39744.1"/>
    <property type="molecule type" value="Genomic_DNA"/>
</dbReference>
<evidence type="ECO:0000256" key="5">
    <source>
        <dbReference type="ARBA" id="ARBA00022597"/>
    </source>
</evidence>
<keyword evidence="7 11" id="KW-1133">Transmembrane helix</keyword>
<keyword evidence="3" id="KW-1003">Cell membrane</keyword>
<dbReference type="GO" id="GO:0005886">
    <property type="term" value="C:plasma membrane"/>
    <property type="evidence" value="ECO:0007669"/>
    <property type="project" value="UniProtKB-SubCell"/>
</dbReference>
<evidence type="ECO:0000256" key="4">
    <source>
        <dbReference type="ARBA" id="ARBA00022519"/>
    </source>
</evidence>
<dbReference type="PANTHER" id="PTHR32196:SF32">
    <property type="entry name" value="XYLOSE TRANSPORT SYSTEM PERMEASE PROTEIN XYLH"/>
    <property type="match status" value="1"/>
</dbReference>
<proteinExistence type="predicted"/>
<evidence type="ECO:0000256" key="2">
    <source>
        <dbReference type="ARBA" id="ARBA00022448"/>
    </source>
</evidence>
<evidence type="ECO:0000256" key="8">
    <source>
        <dbReference type="ARBA" id="ARBA00023136"/>
    </source>
</evidence>
<dbReference type="NCBIfam" id="NF040906">
    <property type="entry name" value="GguB"/>
    <property type="match status" value="1"/>
</dbReference>
<dbReference type="OrthoDB" id="9813906at2"/>
<accession>A0A0K8PB58</accession>
<dbReference type="InterPro" id="IPR001851">
    <property type="entry name" value="ABC_transp_permease"/>
</dbReference>
<keyword evidence="13" id="KW-1185">Reference proteome</keyword>
<gene>
    <name evidence="12" type="ORF">ATC1_12279</name>
</gene>
<dbReference type="PATRIC" id="fig|1678840.3.peg.837"/>
<sequence length="393" mass="42081">MEQINKSFKANIRQYGMIIVMVVLVLFFYATTGGKFVKPMNVYNIIMQNGYVLVLAIGMLLPILIGTIDLSVGSVVAVIGSIAGIMMYRWGQPVWLALIVCLLCGLIIGIWQGFWIAIVNLPPFIATLGGMLIFRGITLVLLQGKTLAPLPNSYVQISSGYIPDYISQILGKESKLNITTMVIAAILCFLVLLGELRTRRQKLKYGFQASGIGTILFKVALISAAILLVSWRLALYKGIPFVLVIVGVLAIFYTFILNNTTIGRHIYALGGNARAAELSGIKVRNVRYGIFVNMAFMSAVAGIVFSSRLNSASPLAGQNFEMDAIASCYLGGASASGGIGTIMGALVGGLIMGILNNGMSLMGISSDVQQIVKGLVVIFAVASDILSKTKSSK</sequence>
<dbReference type="CDD" id="cd06579">
    <property type="entry name" value="TM_PBP1_transp_AraH_like"/>
    <property type="match status" value="1"/>
</dbReference>
<dbReference type="GO" id="GO:0022857">
    <property type="term" value="F:transmembrane transporter activity"/>
    <property type="evidence" value="ECO:0007669"/>
    <property type="project" value="InterPro"/>
</dbReference>
<evidence type="ECO:0000256" key="9">
    <source>
        <dbReference type="ARBA" id="ARBA00035611"/>
    </source>
</evidence>
<dbReference type="RefSeq" id="WP_062278436.1">
    <property type="nucleotide sequence ID" value="NZ_DF968180.1"/>
</dbReference>
<reference evidence="12" key="1">
    <citation type="journal article" date="2015" name="Genome Announc.">
        <title>Draft Genome Sequence of Anaerolineae Strain TC1, a Novel Isolate from a Methanogenic Wastewater Treatment System.</title>
        <authorList>
            <person name="Matsuura N."/>
            <person name="Tourlousse D.M."/>
            <person name="Sun L."/>
            <person name="Toyonaga M."/>
            <person name="Kuroda K."/>
            <person name="Ohashi A."/>
            <person name="Cruz R."/>
            <person name="Yamaguchi T."/>
            <person name="Sekiguchi Y."/>
        </authorList>
    </citation>
    <scope>NUCLEOTIDE SEQUENCE [LARGE SCALE GENOMIC DNA]</scope>
    <source>
        <strain evidence="12">TC1</strain>
    </source>
</reference>
<feature type="transmembrane region" description="Helical" evidence="11">
    <location>
        <begin position="94"/>
        <end position="117"/>
    </location>
</feature>
<evidence type="ECO:0000256" key="6">
    <source>
        <dbReference type="ARBA" id="ARBA00022692"/>
    </source>
</evidence>
<name>A0A0K8PB58_9CHLR</name>
<evidence type="ECO:0000313" key="13">
    <source>
        <dbReference type="Proteomes" id="UP000053370"/>
    </source>
</evidence>
<evidence type="ECO:0000256" key="7">
    <source>
        <dbReference type="ARBA" id="ARBA00022989"/>
    </source>
</evidence>
<evidence type="ECO:0000256" key="11">
    <source>
        <dbReference type="SAM" id="Phobius"/>
    </source>
</evidence>